<feature type="domain" description="Glycosyltransferase subfamily 4-like N-terminal" evidence="3">
    <location>
        <begin position="19"/>
        <end position="187"/>
    </location>
</feature>
<evidence type="ECO:0000256" key="2">
    <source>
        <dbReference type="SAM" id="Phobius"/>
    </source>
</evidence>
<dbReference type="AlphaFoldDB" id="A0A5B7TPF3"/>
<dbReference type="Gene3D" id="3.40.50.2000">
    <property type="entry name" value="Glycogen Phosphorylase B"/>
    <property type="match status" value="2"/>
</dbReference>
<reference evidence="4 5" key="1">
    <citation type="submission" date="2019-05" db="EMBL/GenBank/DDBJ databases">
        <title>Algicella ahnfeltiae gen. nov., sp. nov., a novel marine bacterium of the family Flavobacteriaceae isolated from a red alga.</title>
        <authorList>
            <person name="Nedashkovskaya O.I."/>
            <person name="Kukhlevskiy A.D."/>
            <person name="Kim S.-G."/>
            <person name="Zhukova N.V."/>
            <person name="Mikhailov V.V."/>
        </authorList>
    </citation>
    <scope>NUCLEOTIDE SEQUENCE [LARGE SCALE GENOMIC DNA]</scope>
    <source>
        <strain evidence="4 5">10Alg115</strain>
    </source>
</reference>
<dbReference type="PANTHER" id="PTHR46401">
    <property type="entry name" value="GLYCOSYLTRANSFERASE WBBK-RELATED"/>
    <property type="match status" value="1"/>
</dbReference>
<protein>
    <submittedName>
        <fullName evidence="4">Glycosyltransferase family 4 protein</fullName>
    </submittedName>
</protein>
<dbReference type="CDD" id="cd03794">
    <property type="entry name" value="GT4_WbuB-like"/>
    <property type="match status" value="1"/>
</dbReference>
<dbReference type="Proteomes" id="UP000306229">
    <property type="component" value="Chromosome"/>
</dbReference>
<dbReference type="Pfam" id="PF13692">
    <property type="entry name" value="Glyco_trans_1_4"/>
    <property type="match status" value="1"/>
</dbReference>
<sequence>MRIIYFYQYFTTPKGSYGTRVYEFTKEWVEQGHEVIVVTSVYAKSDINATKFIENQTIDGIELKIINVKIDNKQSFLKRIYTFLVYSFFSIYYAFTLKGDIVIASSGPITVGIPGLVANIFRRKKFVFEVRDLWPEGPIELGVLKNKIIQKMSYAFEKWCYKRSSLVVALSPGMQQNILDRFPETNVISVTNSANIDLFSSPKKEIALPELRDKKFAIYTGNIGMVNNSELLYRAALKLIQLNRSDIHIVLIGDGQLKEALKKKSETISNIHFLDLMPKNDLVNYVKNAFVSLIPLNNTPMLATSSPNKLFESMAASVPVIQSTFGWIKEMLEKTNSGFTVSATDEDELVKKLIYLADNEDVVLKMGGNAHEYAKANFDKDLLAQKMLNGIEEVYKRK</sequence>
<feature type="transmembrane region" description="Helical" evidence="2">
    <location>
        <begin position="76"/>
        <end position="95"/>
    </location>
</feature>
<evidence type="ECO:0000313" key="4">
    <source>
        <dbReference type="EMBL" id="QCX38829.1"/>
    </source>
</evidence>
<dbReference type="RefSeq" id="WP_138949713.1">
    <property type="nucleotide sequence ID" value="NZ_CP040749.1"/>
</dbReference>
<dbReference type="PANTHER" id="PTHR46401:SF2">
    <property type="entry name" value="GLYCOSYLTRANSFERASE WBBK-RELATED"/>
    <property type="match status" value="1"/>
</dbReference>
<keyword evidence="2" id="KW-0812">Transmembrane</keyword>
<evidence type="ECO:0000256" key="1">
    <source>
        <dbReference type="ARBA" id="ARBA00022679"/>
    </source>
</evidence>
<dbReference type="KEGG" id="fbe:FF125_10430"/>
<organism evidence="4 5">
    <name type="scientific">Aureibaculum algae</name>
    <dbReference type="NCBI Taxonomy" id="2584122"/>
    <lineage>
        <taxon>Bacteria</taxon>
        <taxon>Pseudomonadati</taxon>
        <taxon>Bacteroidota</taxon>
        <taxon>Flavobacteriia</taxon>
        <taxon>Flavobacteriales</taxon>
        <taxon>Flavobacteriaceae</taxon>
        <taxon>Aureibaculum</taxon>
    </lineage>
</organism>
<gene>
    <name evidence="4" type="ORF">FF125_10430</name>
</gene>
<accession>A0A5B7TPF3</accession>
<dbReference type="InterPro" id="IPR028098">
    <property type="entry name" value="Glyco_trans_4-like_N"/>
</dbReference>
<dbReference type="SUPFAM" id="SSF53756">
    <property type="entry name" value="UDP-Glycosyltransferase/glycogen phosphorylase"/>
    <property type="match status" value="1"/>
</dbReference>
<proteinExistence type="predicted"/>
<dbReference type="OrthoDB" id="9811902at2"/>
<keyword evidence="5" id="KW-1185">Reference proteome</keyword>
<dbReference type="EMBL" id="CP040749">
    <property type="protein sequence ID" value="QCX38829.1"/>
    <property type="molecule type" value="Genomic_DNA"/>
</dbReference>
<evidence type="ECO:0000259" key="3">
    <source>
        <dbReference type="Pfam" id="PF13439"/>
    </source>
</evidence>
<dbReference type="GO" id="GO:0009103">
    <property type="term" value="P:lipopolysaccharide biosynthetic process"/>
    <property type="evidence" value="ECO:0007669"/>
    <property type="project" value="TreeGrafter"/>
</dbReference>
<keyword evidence="2" id="KW-0472">Membrane</keyword>
<dbReference type="GO" id="GO:0016757">
    <property type="term" value="F:glycosyltransferase activity"/>
    <property type="evidence" value="ECO:0007669"/>
    <property type="project" value="UniProtKB-ARBA"/>
</dbReference>
<keyword evidence="1 4" id="KW-0808">Transferase</keyword>
<feature type="transmembrane region" description="Helical" evidence="2">
    <location>
        <begin position="101"/>
        <end position="121"/>
    </location>
</feature>
<name>A0A5B7TPF3_9FLAO</name>
<dbReference type="Pfam" id="PF13439">
    <property type="entry name" value="Glyco_transf_4"/>
    <property type="match status" value="1"/>
</dbReference>
<evidence type="ECO:0000313" key="5">
    <source>
        <dbReference type="Proteomes" id="UP000306229"/>
    </source>
</evidence>
<keyword evidence="2" id="KW-1133">Transmembrane helix</keyword>